<name>A0A9K3M0F2_9STRA</name>
<dbReference type="Proteomes" id="UP000693970">
    <property type="component" value="Unassembled WGS sequence"/>
</dbReference>
<keyword evidence="2" id="KW-0812">Transmembrane</keyword>
<keyword evidence="4" id="KW-1185">Reference proteome</keyword>
<keyword evidence="2" id="KW-1133">Transmembrane helix</keyword>
<dbReference type="EMBL" id="JAGRRH010000004">
    <property type="protein sequence ID" value="KAG7371343.1"/>
    <property type="molecule type" value="Genomic_DNA"/>
</dbReference>
<feature type="transmembrane region" description="Helical" evidence="2">
    <location>
        <begin position="12"/>
        <end position="32"/>
    </location>
</feature>
<evidence type="ECO:0000256" key="1">
    <source>
        <dbReference type="SAM" id="MobiDB-lite"/>
    </source>
</evidence>
<feature type="region of interest" description="Disordered" evidence="1">
    <location>
        <begin position="65"/>
        <end position="87"/>
    </location>
</feature>
<reference evidence="3" key="1">
    <citation type="journal article" date="2021" name="Sci. Rep.">
        <title>Diploid genomic architecture of Nitzschia inconspicua, an elite biomass production diatom.</title>
        <authorList>
            <person name="Oliver A."/>
            <person name="Podell S."/>
            <person name="Pinowska A."/>
            <person name="Traller J.C."/>
            <person name="Smith S.R."/>
            <person name="McClure R."/>
            <person name="Beliaev A."/>
            <person name="Bohutskyi P."/>
            <person name="Hill E.A."/>
            <person name="Rabines A."/>
            <person name="Zheng H."/>
            <person name="Allen L.Z."/>
            <person name="Kuo A."/>
            <person name="Grigoriev I.V."/>
            <person name="Allen A.E."/>
            <person name="Hazlebeck D."/>
            <person name="Allen E.E."/>
        </authorList>
    </citation>
    <scope>NUCLEOTIDE SEQUENCE</scope>
    <source>
        <strain evidence="3">Hildebrandi</strain>
    </source>
</reference>
<evidence type="ECO:0000256" key="2">
    <source>
        <dbReference type="SAM" id="Phobius"/>
    </source>
</evidence>
<proteinExistence type="predicted"/>
<reference evidence="3" key="2">
    <citation type="submission" date="2021-04" db="EMBL/GenBank/DDBJ databases">
        <authorList>
            <person name="Podell S."/>
        </authorList>
    </citation>
    <scope>NUCLEOTIDE SEQUENCE</scope>
    <source>
        <strain evidence="3">Hildebrandi</strain>
    </source>
</reference>
<accession>A0A9K3M0F2</accession>
<evidence type="ECO:0000313" key="4">
    <source>
        <dbReference type="Proteomes" id="UP000693970"/>
    </source>
</evidence>
<sequence length="480" mass="55020">MTATTTTKSIVYVLFTFVLVSFLSNTALINLLEDDEGQRTTKTQQSVTSRKEYVGLKHLQRPVPQTDHNGRVIKQTKKDPPKQRVASNNLPPYGSCAILLFGLPRAFREYVLPSLVQNVIRTNRRYGCDYFVHYYHIDKEESNGRSGRGGVIHPDDIQLLKTAVADMYKNNDTTSEEMVAHIPLVSIVHDTNQTFWEKRQTQLMKYRNTRNANGKLTYFPYTEPTYVYPGTIDNIVKQWHSIDAVWNLMQKHENKQTTGQRYQRIAMMRSDVVYITPVDVFAIPTTESPGSSSITDMSNGKSMDSAHSDVVIIPDFAKYPINDRMIIGPYDAVKLWATERFLRIDHYATKVAPPGTAMHSETFLNDTILTSIRSDLHLPIYEDPWLCFLRVRADGAIWIEDCDAAKSGNGGGFPEPVLPYLKPFLNESATCRQRWLRDPVRRVKEFFCRQGRMTGESLTTAREMMLQKRARPNKQHPTKR</sequence>
<organism evidence="3 4">
    <name type="scientific">Nitzschia inconspicua</name>
    <dbReference type="NCBI Taxonomy" id="303405"/>
    <lineage>
        <taxon>Eukaryota</taxon>
        <taxon>Sar</taxon>
        <taxon>Stramenopiles</taxon>
        <taxon>Ochrophyta</taxon>
        <taxon>Bacillariophyta</taxon>
        <taxon>Bacillariophyceae</taxon>
        <taxon>Bacillariophycidae</taxon>
        <taxon>Bacillariales</taxon>
        <taxon>Bacillariaceae</taxon>
        <taxon>Nitzschia</taxon>
    </lineage>
</organism>
<keyword evidence="2" id="KW-0472">Membrane</keyword>
<dbReference type="OrthoDB" id="46366at2759"/>
<comment type="caution">
    <text evidence="3">The sequence shown here is derived from an EMBL/GenBank/DDBJ whole genome shotgun (WGS) entry which is preliminary data.</text>
</comment>
<evidence type="ECO:0000313" key="3">
    <source>
        <dbReference type="EMBL" id="KAG7371343.1"/>
    </source>
</evidence>
<dbReference type="AlphaFoldDB" id="A0A9K3M0F2"/>
<protein>
    <submittedName>
        <fullName evidence="3">Uncharacterized protein</fullName>
    </submittedName>
</protein>
<gene>
    <name evidence="3" type="ORF">IV203_019913</name>
</gene>